<evidence type="ECO:0000256" key="24">
    <source>
        <dbReference type="RuleBase" id="RU000304"/>
    </source>
</evidence>
<dbReference type="SUPFAM" id="SSF56112">
    <property type="entry name" value="Protein kinase-like (PK-like)"/>
    <property type="match status" value="1"/>
</dbReference>
<evidence type="ECO:0000256" key="1">
    <source>
        <dbReference type="ARBA" id="ARBA00004123"/>
    </source>
</evidence>
<dbReference type="FunFam" id="3.30.200.20:FF:000579">
    <property type="entry name" value="cyclin-dependent kinase 20"/>
    <property type="match status" value="1"/>
</dbReference>
<evidence type="ECO:0000256" key="3">
    <source>
        <dbReference type="ARBA" id="ARBA00004496"/>
    </source>
</evidence>
<evidence type="ECO:0000313" key="27">
    <source>
        <dbReference type="Proteomes" id="UP000276133"/>
    </source>
</evidence>
<dbReference type="AlphaFoldDB" id="A0A3M7STH6"/>
<evidence type="ECO:0000256" key="20">
    <source>
        <dbReference type="ARBA" id="ARBA00035723"/>
    </source>
</evidence>
<evidence type="ECO:0000313" key="26">
    <source>
        <dbReference type="EMBL" id="RNA39046.1"/>
    </source>
</evidence>
<proteinExistence type="inferred from homology"/>
<dbReference type="GO" id="GO:0005634">
    <property type="term" value="C:nucleus"/>
    <property type="evidence" value="ECO:0007669"/>
    <property type="project" value="UniProtKB-SubCell"/>
</dbReference>
<evidence type="ECO:0000259" key="25">
    <source>
        <dbReference type="PROSITE" id="PS50011"/>
    </source>
</evidence>
<dbReference type="Proteomes" id="UP000276133">
    <property type="component" value="Unassembled WGS sequence"/>
</dbReference>
<protein>
    <recommendedName>
        <fullName evidence="18">Cyclin-dependent kinase 20</fullName>
        <ecNumber evidence="5">2.7.11.22</ecNumber>
    </recommendedName>
    <alternativeName>
        <fullName evidence="19">Cell cycle-related kinase</fullName>
    </alternativeName>
    <alternativeName>
        <fullName evidence="20">Cell division protein kinase 20</fullName>
    </alternativeName>
</protein>
<keyword evidence="16" id="KW-0966">Cell projection</keyword>
<evidence type="ECO:0000256" key="17">
    <source>
        <dbReference type="ARBA" id="ARBA00023306"/>
    </source>
</evidence>
<feature type="binding site" evidence="23">
    <location>
        <position position="35"/>
    </location>
    <ligand>
        <name>ATP</name>
        <dbReference type="ChEBI" id="CHEBI:30616"/>
    </ligand>
</feature>
<evidence type="ECO:0000256" key="10">
    <source>
        <dbReference type="ARBA" id="ARBA00022679"/>
    </source>
</evidence>
<dbReference type="GO" id="GO:0005737">
    <property type="term" value="C:cytoplasm"/>
    <property type="evidence" value="ECO:0007669"/>
    <property type="project" value="UniProtKB-SubCell"/>
</dbReference>
<dbReference type="PROSITE" id="PS00107">
    <property type="entry name" value="PROTEIN_KINASE_ATP"/>
    <property type="match status" value="1"/>
</dbReference>
<keyword evidence="11 23" id="KW-0547">Nucleotide-binding</keyword>
<dbReference type="OrthoDB" id="63265at2759"/>
<evidence type="ECO:0000256" key="6">
    <source>
        <dbReference type="ARBA" id="ARBA00022473"/>
    </source>
</evidence>
<dbReference type="InterPro" id="IPR008271">
    <property type="entry name" value="Ser/Thr_kinase_AS"/>
</dbReference>
<dbReference type="PANTHER" id="PTHR24056:SF171">
    <property type="entry name" value="CYCLIN-DEPENDENT KINASE 20"/>
    <property type="match status" value="1"/>
</dbReference>
<evidence type="ECO:0000256" key="21">
    <source>
        <dbReference type="ARBA" id="ARBA00047811"/>
    </source>
</evidence>
<evidence type="ECO:0000256" key="5">
    <source>
        <dbReference type="ARBA" id="ARBA00012425"/>
    </source>
</evidence>
<evidence type="ECO:0000256" key="9">
    <source>
        <dbReference type="ARBA" id="ARBA00022618"/>
    </source>
</evidence>
<sequence>MSMDHYNIIGKVGEGAHGVVFKAKHIQSGEIVALKRVSLKRLEDGIPHTVLREIKALQAIEENENVVKLLDVFAQGSGFVLVFEYMLSDLSEVIRNSDNPITEAQVKSYMKMLLHGVAYCHENSIMHRDLKPANLLISSTGHLKICDFGLARVFDKYQSDRLYTAQVATRWYRAPELLYCASKYDEGVDLWAVGCIFGELLNKSPLFAGDTDIEQLSLVIRALGTPNEKTWPSLTELPDYYKIEFPYYDPIPFEELVPDACKEAVDLLELFLVYRSDKRIRAKDGLLHPYFYVQPLPCHHTDLPIPKRGRKCHLFEYDLERPIRDSLIDPDNFVNFVK</sequence>
<evidence type="ECO:0000256" key="19">
    <source>
        <dbReference type="ARBA" id="ARBA00035720"/>
    </source>
</evidence>
<dbReference type="SMART" id="SM00220">
    <property type="entry name" value="S_TKc"/>
    <property type="match status" value="1"/>
</dbReference>
<dbReference type="PANTHER" id="PTHR24056">
    <property type="entry name" value="CELL DIVISION PROTEIN KINASE"/>
    <property type="match status" value="1"/>
</dbReference>
<keyword evidence="10" id="KW-0808">Transferase</keyword>
<dbReference type="EMBL" id="REGN01000792">
    <property type="protein sequence ID" value="RNA39046.1"/>
    <property type="molecule type" value="Genomic_DNA"/>
</dbReference>
<keyword evidence="7" id="KW-0963">Cytoplasm</keyword>
<evidence type="ECO:0000256" key="23">
    <source>
        <dbReference type="PROSITE-ProRule" id="PRU10141"/>
    </source>
</evidence>
<accession>A0A3M7STH6</accession>
<keyword evidence="17" id="KW-0131">Cell cycle</keyword>
<comment type="catalytic activity">
    <reaction evidence="22">
        <text>L-seryl-[protein] + ATP = O-phospho-L-seryl-[protein] + ADP + H(+)</text>
        <dbReference type="Rhea" id="RHEA:17989"/>
        <dbReference type="Rhea" id="RHEA-COMP:9863"/>
        <dbReference type="Rhea" id="RHEA-COMP:11604"/>
        <dbReference type="ChEBI" id="CHEBI:15378"/>
        <dbReference type="ChEBI" id="CHEBI:29999"/>
        <dbReference type="ChEBI" id="CHEBI:30616"/>
        <dbReference type="ChEBI" id="CHEBI:83421"/>
        <dbReference type="ChEBI" id="CHEBI:456216"/>
        <dbReference type="EC" id="2.7.11.22"/>
    </reaction>
</comment>
<evidence type="ECO:0000256" key="8">
    <source>
        <dbReference type="ARBA" id="ARBA00022527"/>
    </source>
</evidence>
<keyword evidence="6" id="KW-0217">Developmental protein</keyword>
<evidence type="ECO:0000256" key="22">
    <source>
        <dbReference type="ARBA" id="ARBA00048367"/>
    </source>
</evidence>
<gene>
    <name evidence="26" type="ORF">BpHYR1_012742</name>
</gene>
<comment type="catalytic activity">
    <reaction evidence="21">
        <text>L-threonyl-[protein] + ATP = O-phospho-L-threonyl-[protein] + ADP + H(+)</text>
        <dbReference type="Rhea" id="RHEA:46608"/>
        <dbReference type="Rhea" id="RHEA-COMP:11060"/>
        <dbReference type="Rhea" id="RHEA-COMP:11605"/>
        <dbReference type="ChEBI" id="CHEBI:15378"/>
        <dbReference type="ChEBI" id="CHEBI:30013"/>
        <dbReference type="ChEBI" id="CHEBI:30616"/>
        <dbReference type="ChEBI" id="CHEBI:61977"/>
        <dbReference type="ChEBI" id="CHEBI:456216"/>
        <dbReference type="EC" id="2.7.11.22"/>
    </reaction>
</comment>
<name>A0A3M7STH6_BRAPC</name>
<dbReference type="Pfam" id="PF00069">
    <property type="entry name" value="Pkinase"/>
    <property type="match status" value="1"/>
</dbReference>
<evidence type="ECO:0000256" key="4">
    <source>
        <dbReference type="ARBA" id="ARBA00006485"/>
    </source>
</evidence>
<dbReference type="InterPro" id="IPR011009">
    <property type="entry name" value="Kinase-like_dom_sf"/>
</dbReference>
<evidence type="ECO:0000256" key="15">
    <source>
        <dbReference type="ARBA" id="ARBA00023242"/>
    </source>
</evidence>
<evidence type="ECO:0000256" key="14">
    <source>
        <dbReference type="ARBA" id="ARBA00023069"/>
    </source>
</evidence>
<dbReference type="GO" id="GO:0051301">
    <property type="term" value="P:cell division"/>
    <property type="evidence" value="ECO:0007669"/>
    <property type="project" value="UniProtKB-KW"/>
</dbReference>
<dbReference type="InterPro" id="IPR017441">
    <property type="entry name" value="Protein_kinase_ATP_BS"/>
</dbReference>
<keyword evidence="27" id="KW-1185">Reference proteome</keyword>
<comment type="similarity">
    <text evidence="4">Belongs to the protein kinase superfamily. CMGC Ser/Thr protein kinase family. CDC2/CDKX subfamily.</text>
</comment>
<dbReference type="GO" id="GO:0004693">
    <property type="term" value="F:cyclin-dependent protein serine/threonine kinase activity"/>
    <property type="evidence" value="ECO:0007669"/>
    <property type="project" value="UniProtKB-EC"/>
</dbReference>
<dbReference type="GO" id="GO:0005524">
    <property type="term" value="F:ATP binding"/>
    <property type="evidence" value="ECO:0007669"/>
    <property type="project" value="UniProtKB-UniRule"/>
</dbReference>
<comment type="subcellular location">
    <subcellularLocation>
        <location evidence="2">Cell projection</location>
        <location evidence="2">Cilium</location>
    </subcellularLocation>
    <subcellularLocation>
        <location evidence="3">Cytoplasm</location>
    </subcellularLocation>
    <subcellularLocation>
        <location evidence="1">Nucleus</location>
    </subcellularLocation>
</comment>
<keyword evidence="9" id="KW-0132">Cell division</keyword>
<dbReference type="PROSITE" id="PS00108">
    <property type="entry name" value="PROTEIN_KINASE_ST"/>
    <property type="match status" value="1"/>
</dbReference>
<evidence type="ECO:0000256" key="2">
    <source>
        <dbReference type="ARBA" id="ARBA00004138"/>
    </source>
</evidence>
<keyword evidence="8 24" id="KW-0723">Serine/threonine-protein kinase</keyword>
<keyword evidence="14" id="KW-0969">Cilium</keyword>
<dbReference type="PROSITE" id="PS50011">
    <property type="entry name" value="PROTEIN_KINASE_DOM"/>
    <property type="match status" value="1"/>
</dbReference>
<dbReference type="GO" id="GO:0005929">
    <property type="term" value="C:cilium"/>
    <property type="evidence" value="ECO:0007669"/>
    <property type="project" value="UniProtKB-SubCell"/>
</dbReference>
<dbReference type="FunFam" id="1.10.510.10:FF:000406">
    <property type="entry name" value="cyclin-dependent kinase 20 isoform X1"/>
    <property type="match status" value="1"/>
</dbReference>
<dbReference type="InterPro" id="IPR050108">
    <property type="entry name" value="CDK"/>
</dbReference>
<evidence type="ECO:0000256" key="13">
    <source>
        <dbReference type="ARBA" id="ARBA00022840"/>
    </source>
</evidence>
<comment type="caution">
    <text evidence="26">The sequence shown here is derived from an EMBL/GenBank/DDBJ whole genome shotgun (WGS) entry which is preliminary data.</text>
</comment>
<dbReference type="STRING" id="10195.A0A3M7STH6"/>
<feature type="domain" description="Protein kinase" evidence="25">
    <location>
        <begin position="6"/>
        <end position="291"/>
    </location>
</feature>
<evidence type="ECO:0000256" key="18">
    <source>
        <dbReference type="ARBA" id="ARBA00035711"/>
    </source>
</evidence>
<keyword evidence="12 26" id="KW-0418">Kinase</keyword>
<keyword evidence="13 23" id="KW-0067">ATP-binding</keyword>
<dbReference type="Gene3D" id="3.30.200.20">
    <property type="entry name" value="Phosphorylase Kinase, domain 1"/>
    <property type="match status" value="1"/>
</dbReference>
<dbReference type="EC" id="2.7.11.22" evidence="5"/>
<dbReference type="Gene3D" id="1.10.510.10">
    <property type="entry name" value="Transferase(Phosphotransferase) domain 1"/>
    <property type="match status" value="1"/>
</dbReference>
<reference evidence="26 27" key="1">
    <citation type="journal article" date="2018" name="Sci. Rep.">
        <title>Genomic signatures of local adaptation to the degree of environmental predictability in rotifers.</title>
        <authorList>
            <person name="Franch-Gras L."/>
            <person name="Hahn C."/>
            <person name="Garcia-Roger E.M."/>
            <person name="Carmona M.J."/>
            <person name="Serra M."/>
            <person name="Gomez A."/>
        </authorList>
    </citation>
    <scope>NUCLEOTIDE SEQUENCE [LARGE SCALE GENOMIC DNA]</scope>
    <source>
        <strain evidence="26">HYR1</strain>
    </source>
</reference>
<dbReference type="CDD" id="cd07832">
    <property type="entry name" value="STKc_CCRK"/>
    <property type="match status" value="1"/>
</dbReference>
<dbReference type="InterPro" id="IPR048002">
    <property type="entry name" value="CDK20-like_STKc"/>
</dbReference>
<evidence type="ECO:0000256" key="16">
    <source>
        <dbReference type="ARBA" id="ARBA00023273"/>
    </source>
</evidence>
<organism evidence="26 27">
    <name type="scientific">Brachionus plicatilis</name>
    <name type="common">Marine rotifer</name>
    <name type="synonym">Brachionus muelleri</name>
    <dbReference type="NCBI Taxonomy" id="10195"/>
    <lineage>
        <taxon>Eukaryota</taxon>
        <taxon>Metazoa</taxon>
        <taxon>Spiralia</taxon>
        <taxon>Gnathifera</taxon>
        <taxon>Rotifera</taxon>
        <taxon>Eurotatoria</taxon>
        <taxon>Monogononta</taxon>
        <taxon>Pseudotrocha</taxon>
        <taxon>Ploima</taxon>
        <taxon>Brachionidae</taxon>
        <taxon>Brachionus</taxon>
    </lineage>
</organism>
<dbReference type="InterPro" id="IPR000719">
    <property type="entry name" value="Prot_kinase_dom"/>
</dbReference>
<evidence type="ECO:0000256" key="7">
    <source>
        <dbReference type="ARBA" id="ARBA00022490"/>
    </source>
</evidence>
<keyword evidence="15" id="KW-0539">Nucleus</keyword>
<evidence type="ECO:0000256" key="11">
    <source>
        <dbReference type="ARBA" id="ARBA00022741"/>
    </source>
</evidence>
<evidence type="ECO:0000256" key="12">
    <source>
        <dbReference type="ARBA" id="ARBA00022777"/>
    </source>
</evidence>